<gene>
    <name evidence="4" type="ORF">Hgul01_03565</name>
</gene>
<evidence type="ECO:0000313" key="5">
    <source>
        <dbReference type="Proteomes" id="UP001428290"/>
    </source>
</evidence>
<dbReference type="InterPro" id="IPR033803">
    <property type="entry name" value="CBD-like_Golvesin-Xly"/>
</dbReference>
<evidence type="ECO:0000256" key="2">
    <source>
        <dbReference type="SAM" id="SignalP"/>
    </source>
</evidence>
<evidence type="ECO:0000313" key="4">
    <source>
        <dbReference type="EMBL" id="GAA5529751.1"/>
    </source>
</evidence>
<proteinExistence type="predicted"/>
<organism evidence="4 5">
    <name type="scientific">Herpetosiphon gulosus</name>
    <dbReference type="NCBI Taxonomy" id="1973496"/>
    <lineage>
        <taxon>Bacteria</taxon>
        <taxon>Bacillati</taxon>
        <taxon>Chloroflexota</taxon>
        <taxon>Chloroflexia</taxon>
        <taxon>Herpetosiphonales</taxon>
        <taxon>Herpetosiphonaceae</taxon>
        <taxon>Herpetosiphon</taxon>
    </lineage>
</organism>
<feature type="chain" id="PRO_5045320435" description="Golvesin/Xly CBD-like domain-containing protein" evidence="2">
    <location>
        <begin position="24"/>
        <end position="582"/>
    </location>
</feature>
<feature type="signal peptide" evidence="2">
    <location>
        <begin position="1"/>
        <end position="23"/>
    </location>
</feature>
<keyword evidence="2" id="KW-0732">Signal</keyword>
<name>A0ABP9X5V6_9CHLR</name>
<dbReference type="EMBL" id="BAABRU010000013">
    <property type="protein sequence ID" value="GAA5529751.1"/>
    <property type="molecule type" value="Genomic_DNA"/>
</dbReference>
<comment type="caution">
    <text evidence="4">The sequence shown here is derived from an EMBL/GenBank/DDBJ whole genome shotgun (WGS) entry which is preliminary data.</text>
</comment>
<feature type="region of interest" description="Disordered" evidence="1">
    <location>
        <begin position="560"/>
        <end position="582"/>
    </location>
</feature>
<dbReference type="Pfam" id="PF25275">
    <property type="entry name" value="Golvesin_C"/>
    <property type="match status" value="1"/>
</dbReference>
<dbReference type="Proteomes" id="UP001428290">
    <property type="component" value="Unassembled WGS sequence"/>
</dbReference>
<evidence type="ECO:0000259" key="3">
    <source>
        <dbReference type="Pfam" id="PF25275"/>
    </source>
</evidence>
<keyword evidence="5" id="KW-1185">Reference proteome</keyword>
<feature type="domain" description="Golvesin/Xly CBD-like" evidence="3">
    <location>
        <begin position="340"/>
        <end position="467"/>
    </location>
</feature>
<evidence type="ECO:0000256" key="1">
    <source>
        <dbReference type="SAM" id="MobiDB-lite"/>
    </source>
</evidence>
<reference evidence="4 5" key="1">
    <citation type="submission" date="2024-02" db="EMBL/GenBank/DDBJ databases">
        <title>Herpetosiphon gulosus NBRC 112829.</title>
        <authorList>
            <person name="Ichikawa N."/>
            <person name="Katano-Makiyama Y."/>
            <person name="Hidaka K."/>
        </authorList>
    </citation>
    <scope>NUCLEOTIDE SEQUENCE [LARGE SCALE GENOMIC DNA]</scope>
    <source>
        <strain evidence="4 5">NBRC 112829</strain>
    </source>
</reference>
<protein>
    <recommendedName>
        <fullName evidence="3">Golvesin/Xly CBD-like domain-containing protein</fullName>
    </recommendedName>
</protein>
<sequence length="582" mass="64214">MRRYLLAAVAIALLIMPVLTINAGPEQVWVDDLTAGSFDGLVGSGTITLAPNAPPAPAFVGDYPQAGSYLSSEHQFEAVVAAVVIDTDTTLTTGSSVRFDVRGKNPSGSWQMWQEAPRGGRIALERPSTVIQYRMWLLANGESPRARSVTMVAEWSDGMTIQAESQAPTYRIYATREGLVGHRTANGHIIRPYDQFVALPSWRALSSYRGYEYQVRVTYKGRSKVVPVWDVGPWNTRDDYWSTNRQSWKDLPRGLPEAQAAYYDGYNGGRDERGRRPNLPNGIDIADGTFWDLGIPDNAWVEVTFLWEGYDPGAGTPAATPTPNVTATPLPVALPPAGSILVDNRDNSFREMQGTWFDARCGFNGSHRWTKSVANESQVDNVGVWKAPITNPGFYEVMAYIPPCGEPATKNATYVIAHDGSNTKVRVDQEANQNKWYSLGVYYFKGGNEIRLDDVTGEEGLSVRYDAMAWLPRSDNTAPNATIIDVKDLGEGRYEVHWNGQDDSTGVASFDVQVQRNGGEWVDWLVTTTELKDTFIIDVNAADAENSTYGFRARARDWAGNTGEFPPNAQATSAEPLMIQQP</sequence>
<accession>A0ABP9X5V6</accession>
<dbReference type="RefSeq" id="WP_345723348.1">
    <property type="nucleotide sequence ID" value="NZ_BAABRU010000013.1"/>
</dbReference>